<dbReference type="InterPro" id="IPR044822">
    <property type="entry name" value="Myb_DNA-bind_4"/>
</dbReference>
<dbReference type="OrthoDB" id="5990106at2759"/>
<name>A0A9X0CZJ6_9CNID</name>
<dbReference type="Pfam" id="PF13837">
    <property type="entry name" value="Myb_DNA-bind_4"/>
    <property type="match status" value="1"/>
</dbReference>
<dbReference type="EMBL" id="MU826350">
    <property type="protein sequence ID" value="KAJ7381360.1"/>
    <property type="molecule type" value="Genomic_DNA"/>
</dbReference>
<protein>
    <recommendedName>
        <fullName evidence="2">Myb/SANT-like DNA-binding domain-containing protein</fullName>
    </recommendedName>
</protein>
<gene>
    <name evidence="3" type="ORF">OS493_001488</name>
</gene>
<reference evidence="3" key="1">
    <citation type="submission" date="2023-01" db="EMBL/GenBank/DDBJ databases">
        <title>Genome assembly of the deep-sea coral Lophelia pertusa.</title>
        <authorList>
            <person name="Herrera S."/>
            <person name="Cordes E."/>
        </authorList>
    </citation>
    <scope>NUCLEOTIDE SEQUENCE</scope>
    <source>
        <strain evidence="3">USNM1676648</strain>
        <tissue evidence="3">Polyp</tissue>
    </source>
</reference>
<evidence type="ECO:0000313" key="4">
    <source>
        <dbReference type="Proteomes" id="UP001163046"/>
    </source>
</evidence>
<accession>A0A9X0CZJ6</accession>
<proteinExistence type="predicted"/>
<evidence type="ECO:0000259" key="2">
    <source>
        <dbReference type="Pfam" id="PF13837"/>
    </source>
</evidence>
<dbReference type="PANTHER" id="PTHR31307:SF4">
    <property type="entry name" value="TRIHELIX TRANSCRIPTION FACTOR ASIL2"/>
    <property type="match status" value="1"/>
</dbReference>
<keyword evidence="4" id="KW-1185">Reference proteome</keyword>
<sequence>MSQVETAGSIKYILMSSRAKASCCQYWAETGCKHVSISFAVNQLGRKRTKPVPTRSFFWRNQNASGENTATTEVQPAFLGTYYYSEPSTPSSSTLSAPANCSPVYDDIETSNSSQRGYGKWGKREEKLLVQLWCERHTRLGSKNARKVWEEIAAAVSQDRLITSAQCQRKIKYLKDRYKEAKHHNRNQTGGDRKTSPFYDELDSVLGYNTIQSNTILYLTTYHTGEEAGTSAGATLNDDEGSNSSSRPEFEIQRKRTRQISSDSKEYCLT</sequence>
<dbReference type="PANTHER" id="PTHR31307">
    <property type="entry name" value="TRIHELIX TRANSCRIPTION FACTOR ASIL2"/>
    <property type="match status" value="1"/>
</dbReference>
<dbReference type="Proteomes" id="UP001163046">
    <property type="component" value="Unassembled WGS sequence"/>
</dbReference>
<dbReference type="InterPro" id="IPR044823">
    <property type="entry name" value="ASIL1/2-like"/>
</dbReference>
<dbReference type="AlphaFoldDB" id="A0A9X0CZJ6"/>
<feature type="domain" description="Myb/SANT-like DNA-binding" evidence="2">
    <location>
        <begin position="120"/>
        <end position="204"/>
    </location>
</feature>
<evidence type="ECO:0000256" key="1">
    <source>
        <dbReference type="SAM" id="MobiDB-lite"/>
    </source>
</evidence>
<feature type="region of interest" description="Disordered" evidence="1">
    <location>
        <begin position="230"/>
        <end position="270"/>
    </location>
</feature>
<comment type="caution">
    <text evidence="3">The sequence shown here is derived from an EMBL/GenBank/DDBJ whole genome shotgun (WGS) entry which is preliminary data.</text>
</comment>
<organism evidence="3 4">
    <name type="scientific">Desmophyllum pertusum</name>
    <dbReference type="NCBI Taxonomy" id="174260"/>
    <lineage>
        <taxon>Eukaryota</taxon>
        <taxon>Metazoa</taxon>
        <taxon>Cnidaria</taxon>
        <taxon>Anthozoa</taxon>
        <taxon>Hexacorallia</taxon>
        <taxon>Scleractinia</taxon>
        <taxon>Caryophylliina</taxon>
        <taxon>Caryophylliidae</taxon>
        <taxon>Desmophyllum</taxon>
    </lineage>
</organism>
<dbReference type="Gene3D" id="1.10.10.60">
    <property type="entry name" value="Homeodomain-like"/>
    <property type="match status" value="1"/>
</dbReference>
<evidence type="ECO:0000313" key="3">
    <source>
        <dbReference type="EMBL" id="KAJ7381360.1"/>
    </source>
</evidence>